<name>A0ABS9EN42_9BACT</name>
<gene>
    <name evidence="1" type="ORF">L2W38_00140</name>
</gene>
<dbReference type="PROSITE" id="PS51365">
    <property type="entry name" value="RENAL_DIPEPTIDASE_2"/>
    <property type="match status" value="1"/>
</dbReference>
<dbReference type="PANTHER" id="PTHR10443">
    <property type="entry name" value="MICROSOMAL DIPEPTIDASE"/>
    <property type="match status" value="1"/>
</dbReference>
<dbReference type="RefSeq" id="WP_236097559.1">
    <property type="nucleotide sequence ID" value="NZ_JAKGUD010000001.1"/>
</dbReference>
<dbReference type="Proteomes" id="UP001200430">
    <property type="component" value="Unassembled WGS sequence"/>
</dbReference>
<comment type="caution">
    <text evidence="1">The sequence shown here is derived from an EMBL/GenBank/DDBJ whole genome shotgun (WGS) entry which is preliminary data.</text>
</comment>
<dbReference type="Pfam" id="PF01244">
    <property type="entry name" value="Peptidase_M19"/>
    <property type="match status" value="1"/>
</dbReference>
<dbReference type="InterPro" id="IPR008257">
    <property type="entry name" value="Pept_M19"/>
</dbReference>
<dbReference type="SUPFAM" id="SSF51556">
    <property type="entry name" value="Metallo-dependent hydrolases"/>
    <property type="match status" value="1"/>
</dbReference>
<protein>
    <submittedName>
        <fullName evidence="1">Dipeptidase</fullName>
    </submittedName>
</protein>
<dbReference type="EMBL" id="JAKGUD010000001">
    <property type="protein sequence ID" value="MCF4141228.1"/>
    <property type="molecule type" value="Genomic_DNA"/>
</dbReference>
<evidence type="ECO:0000313" key="2">
    <source>
        <dbReference type="Proteomes" id="UP001200430"/>
    </source>
</evidence>
<reference evidence="1 2" key="1">
    <citation type="submission" date="2022-01" db="EMBL/GenBank/DDBJ databases">
        <title>Dethiosulfovibrio faecalis sp. nov., a novel proteolytic, non-sulfur-reducing bacterium isolated from a marine aquaculture solid waste bioreactor.</title>
        <authorList>
            <person name="Grabowski S."/>
            <person name="Apolinario E."/>
            <person name="Schneider N."/>
            <person name="Marshall C.W."/>
            <person name="Sowers K.R."/>
        </authorList>
    </citation>
    <scope>NUCLEOTIDE SEQUENCE [LARGE SCALE GENOMIC DNA]</scope>
    <source>
        <strain evidence="1 2">DSM 12537</strain>
    </source>
</reference>
<proteinExistence type="predicted"/>
<sequence length="342" mass="38010">MKRESCIGRARELHGTGLVVDAHFDLLKDVLDKRDKGRKNVIEEDHLPAMRRAGLDLVVSSIFVEDRYVPDMALKRALDQIGALHGELDECSDSFSLCLNWEDVEVARAKGRLAILLSFEGVEPISNDMGLLRIFYELGVRGVGLVWSRRNYAGDGCFFSRRREGRKGGLTDFGVRLLDEISRLGMFLDVSHLNDEGFQDVLEFYEGPFIASHSNCRSLMGTMRNLEDDQIIALADRGGVMGMNSCSTFVAEESKVGPVGVSHLADHVDYVKKLVGIEHVGFGFDFCDMFRQSTGSESYDCISGYGQVMELSAELLSRGYSDEEVLSVMGGNFARVYRSALS</sequence>
<accession>A0ABS9EN42</accession>
<evidence type="ECO:0000313" key="1">
    <source>
        <dbReference type="EMBL" id="MCF4141228.1"/>
    </source>
</evidence>
<dbReference type="PANTHER" id="PTHR10443:SF12">
    <property type="entry name" value="DIPEPTIDASE"/>
    <property type="match status" value="1"/>
</dbReference>
<keyword evidence="2" id="KW-1185">Reference proteome</keyword>
<organism evidence="1 2">
    <name type="scientific">Dethiosulfovibrio marinus</name>
    <dbReference type="NCBI Taxonomy" id="133532"/>
    <lineage>
        <taxon>Bacteria</taxon>
        <taxon>Thermotogati</taxon>
        <taxon>Synergistota</taxon>
        <taxon>Synergistia</taxon>
        <taxon>Synergistales</taxon>
        <taxon>Dethiosulfovibrionaceae</taxon>
        <taxon>Dethiosulfovibrio</taxon>
    </lineage>
</organism>
<dbReference type="Gene3D" id="3.20.20.140">
    <property type="entry name" value="Metal-dependent hydrolases"/>
    <property type="match status" value="1"/>
</dbReference>
<dbReference type="InterPro" id="IPR032466">
    <property type="entry name" value="Metal_Hydrolase"/>
</dbReference>